<dbReference type="GO" id="GO:0005179">
    <property type="term" value="F:hormone activity"/>
    <property type="evidence" value="ECO:0007669"/>
    <property type="project" value="InterPro"/>
</dbReference>
<sequence>MQFLHVLIDSFEMRLSLHTVMCCCVFTTVVPLIRGDPVEPHGALKKRFREWLQSHMSRDPHTQLSAAAERTSVGPEQNQDGEASLQSASFGGNIRSKRSPGCLLATCSIHVTLEAVYNSNIPKPCSPQGKTGPGGFGRRRRRRSTVGDPQLTLLTERPATSSEKPCSREKNTPVEAKNN</sequence>
<dbReference type="Proteomes" id="UP000242638">
    <property type="component" value="Unassembled WGS sequence"/>
</dbReference>
<dbReference type="STRING" id="8081.ENSPREP00000005770"/>
<dbReference type="Bgee" id="ENSPREG00000004022">
    <property type="expression patterns" value="Expressed in caudal fin"/>
</dbReference>
<dbReference type="GeneTree" id="ENSGT01130000278999"/>
<proteinExistence type="predicted"/>
<dbReference type="Ensembl" id="ENSPRET00000005851.1">
    <property type="protein sequence ID" value="ENSPREP00000005770.1"/>
    <property type="gene ID" value="ENSPREG00000004022.1"/>
</dbReference>
<feature type="compositionally biased region" description="Basic and acidic residues" evidence="1">
    <location>
        <begin position="165"/>
        <end position="179"/>
    </location>
</feature>
<evidence type="ECO:0008006" key="4">
    <source>
        <dbReference type="Google" id="ProtNLM"/>
    </source>
</evidence>
<accession>A0A3P9N8B0</accession>
<evidence type="ECO:0000313" key="3">
    <source>
        <dbReference type="Proteomes" id="UP000242638"/>
    </source>
</evidence>
<dbReference type="Pfam" id="PF00214">
    <property type="entry name" value="Calc_CGRP_IAPP"/>
    <property type="match status" value="1"/>
</dbReference>
<reference evidence="2" key="2">
    <citation type="submission" date="2025-08" db="UniProtKB">
        <authorList>
            <consortium name="Ensembl"/>
        </authorList>
    </citation>
    <scope>IDENTIFICATION</scope>
    <source>
        <strain evidence="2">Guanapo</strain>
    </source>
</reference>
<feature type="compositionally biased region" description="Polar residues" evidence="1">
    <location>
        <begin position="74"/>
        <end position="90"/>
    </location>
</feature>
<feature type="region of interest" description="Disordered" evidence="1">
    <location>
        <begin position="120"/>
        <end position="179"/>
    </location>
</feature>
<feature type="region of interest" description="Disordered" evidence="1">
    <location>
        <begin position="57"/>
        <end position="92"/>
    </location>
</feature>
<dbReference type="AlphaFoldDB" id="A0A3P9N8B0"/>
<dbReference type="GO" id="GO:0005576">
    <property type="term" value="C:extracellular region"/>
    <property type="evidence" value="ECO:0007669"/>
    <property type="project" value="InterPro"/>
</dbReference>
<reference evidence="2" key="3">
    <citation type="submission" date="2025-09" db="UniProtKB">
        <authorList>
            <consortium name="Ensembl"/>
        </authorList>
    </citation>
    <scope>IDENTIFICATION</scope>
    <source>
        <strain evidence="2">Guanapo</strain>
    </source>
</reference>
<organism evidence="2 3">
    <name type="scientific">Poecilia reticulata</name>
    <name type="common">Guppy</name>
    <name type="synonym">Acanthophacelus reticulatus</name>
    <dbReference type="NCBI Taxonomy" id="8081"/>
    <lineage>
        <taxon>Eukaryota</taxon>
        <taxon>Metazoa</taxon>
        <taxon>Chordata</taxon>
        <taxon>Craniata</taxon>
        <taxon>Vertebrata</taxon>
        <taxon>Euteleostomi</taxon>
        <taxon>Actinopterygii</taxon>
        <taxon>Neopterygii</taxon>
        <taxon>Teleostei</taxon>
        <taxon>Neoteleostei</taxon>
        <taxon>Acanthomorphata</taxon>
        <taxon>Ovalentaria</taxon>
        <taxon>Atherinomorphae</taxon>
        <taxon>Cyprinodontiformes</taxon>
        <taxon>Poeciliidae</taxon>
        <taxon>Poeciliinae</taxon>
        <taxon>Poecilia</taxon>
    </lineage>
</organism>
<evidence type="ECO:0000313" key="2">
    <source>
        <dbReference type="Ensembl" id="ENSPREP00000005770.1"/>
    </source>
</evidence>
<name>A0A3P9N8B0_POERE</name>
<dbReference type="OMA" id="HTIICCC"/>
<evidence type="ECO:0000256" key="1">
    <source>
        <dbReference type="SAM" id="MobiDB-lite"/>
    </source>
</evidence>
<protein>
    <recommendedName>
        <fullName evidence="4">Adrenomedullin</fullName>
    </recommendedName>
</protein>
<keyword evidence="3" id="KW-1185">Reference proteome</keyword>
<reference evidence="3" key="1">
    <citation type="submission" date="2013-11" db="EMBL/GenBank/DDBJ databases">
        <title>The genomic landscape of the Guanapo guppy.</title>
        <authorList>
            <person name="Kuenstner A."/>
            <person name="Dreyer C."/>
        </authorList>
    </citation>
    <scope>NUCLEOTIDE SEQUENCE</scope>
    <source>
        <strain evidence="3">Guanapo</strain>
    </source>
</reference>
<dbReference type="InterPro" id="IPR021116">
    <property type="entry name" value="Calcitonin/adrenomedullin"/>
</dbReference>